<feature type="domain" description="Protein-glutamine gamma-glutamyltransferase-like C-terminal" evidence="2">
    <location>
        <begin position="135"/>
        <end position="197"/>
    </location>
</feature>
<feature type="transmembrane region" description="Helical" evidence="1">
    <location>
        <begin position="63"/>
        <end position="83"/>
    </location>
</feature>
<keyword evidence="1" id="KW-0472">Membrane</keyword>
<sequence>MSRSNEGKEQLKEILERPEYQAYEQESQTASQRLLDVIAQWVKELLETWFPNFQVSDSAINGWIYFFGFIGIGILLFIVIKLVGRLSGEKKLSEKRTFSMTSDLAWSSEKHVQEAEARAAGGQYSEAARHVFLGMLLDFDTRDLVEVKTWKTNGDYENELQDSNHALSADFSFLAKTFDQITYGNRTLQKEEFDEFRFRAFQWMDQEGRKEA</sequence>
<name>A0A3D8VRE9_9BACI</name>
<dbReference type="Pfam" id="PF13559">
    <property type="entry name" value="DUF4129"/>
    <property type="match status" value="1"/>
</dbReference>
<evidence type="ECO:0000313" key="3">
    <source>
        <dbReference type="EMBL" id="RDY71795.1"/>
    </source>
</evidence>
<accession>A0A3D8VRE9</accession>
<gene>
    <name evidence="3" type="ORF">DXT76_05590</name>
</gene>
<dbReference type="RefSeq" id="WP_115893604.1">
    <property type="nucleotide sequence ID" value="NZ_QTLC01000026.1"/>
</dbReference>
<protein>
    <submittedName>
        <fullName evidence="3">DUF4129 domain-containing protein</fullName>
    </submittedName>
</protein>
<dbReference type="AlphaFoldDB" id="A0A3D8VRE9"/>
<evidence type="ECO:0000259" key="2">
    <source>
        <dbReference type="Pfam" id="PF13559"/>
    </source>
</evidence>
<evidence type="ECO:0000313" key="4">
    <source>
        <dbReference type="Proteomes" id="UP000257032"/>
    </source>
</evidence>
<keyword evidence="1" id="KW-0812">Transmembrane</keyword>
<dbReference type="InterPro" id="IPR025403">
    <property type="entry name" value="TgpA-like_C"/>
</dbReference>
<dbReference type="Proteomes" id="UP000257032">
    <property type="component" value="Unassembled WGS sequence"/>
</dbReference>
<keyword evidence="1" id="KW-1133">Transmembrane helix</keyword>
<proteinExistence type="predicted"/>
<dbReference type="EMBL" id="QTLC01000026">
    <property type="protein sequence ID" value="RDY71795.1"/>
    <property type="molecule type" value="Genomic_DNA"/>
</dbReference>
<evidence type="ECO:0000256" key="1">
    <source>
        <dbReference type="SAM" id="Phobius"/>
    </source>
</evidence>
<comment type="caution">
    <text evidence="3">The sequence shown here is derived from an EMBL/GenBank/DDBJ whole genome shotgun (WGS) entry which is preliminary data.</text>
</comment>
<organism evidence="3 4">
    <name type="scientific">Halobacillus trueperi</name>
    <dbReference type="NCBI Taxonomy" id="156205"/>
    <lineage>
        <taxon>Bacteria</taxon>
        <taxon>Bacillati</taxon>
        <taxon>Bacillota</taxon>
        <taxon>Bacilli</taxon>
        <taxon>Bacillales</taxon>
        <taxon>Bacillaceae</taxon>
        <taxon>Halobacillus</taxon>
    </lineage>
</organism>
<reference evidence="3 4" key="1">
    <citation type="submission" date="2018-08" db="EMBL/GenBank/DDBJ databases">
        <title>Genome sequence of strict halophilic Halobacillus trueperi SS1 isolated from Lunsu, a salty water body of North West Himalayas.</title>
        <authorList>
            <person name="Gupta S."/>
            <person name="Sharma P."/>
            <person name="Dev K."/>
            <person name="Baumler D."/>
            <person name="Sourirajan A."/>
        </authorList>
    </citation>
    <scope>NUCLEOTIDE SEQUENCE [LARGE SCALE GENOMIC DNA]</scope>
    <source>
        <strain evidence="3 4">SS1</strain>
    </source>
</reference>